<dbReference type="RefSeq" id="WP_343858659.1">
    <property type="nucleotide sequence ID" value="NZ_BAAAFD010000003.1"/>
</dbReference>
<name>A0ABN1LHF2_9ALTE</name>
<keyword evidence="2" id="KW-1185">Reference proteome</keyword>
<dbReference type="InterPro" id="IPR009858">
    <property type="entry name" value="DUF1415"/>
</dbReference>
<organism evidence="1 2">
    <name type="scientific">Aliiglaciecola litoralis</name>
    <dbReference type="NCBI Taxonomy" id="582857"/>
    <lineage>
        <taxon>Bacteria</taxon>
        <taxon>Pseudomonadati</taxon>
        <taxon>Pseudomonadota</taxon>
        <taxon>Gammaproteobacteria</taxon>
        <taxon>Alteromonadales</taxon>
        <taxon>Alteromonadaceae</taxon>
        <taxon>Aliiglaciecola</taxon>
    </lineage>
</organism>
<evidence type="ECO:0000313" key="2">
    <source>
        <dbReference type="Proteomes" id="UP001500359"/>
    </source>
</evidence>
<proteinExistence type="predicted"/>
<dbReference type="Proteomes" id="UP001500359">
    <property type="component" value="Unassembled WGS sequence"/>
</dbReference>
<protein>
    <submittedName>
        <fullName evidence="1">DUF1415 domain-containing protein</fullName>
    </submittedName>
</protein>
<dbReference type="EMBL" id="BAAAFD010000003">
    <property type="protein sequence ID" value="GAA0856097.1"/>
    <property type="molecule type" value="Genomic_DNA"/>
</dbReference>
<gene>
    <name evidence="1" type="ORF">GCM10009114_16830</name>
</gene>
<accession>A0ABN1LHF2</accession>
<comment type="caution">
    <text evidence="1">The sequence shown here is derived from an EMBL/GenBank/DDBJ whole genome shotgun (WGS) entry which is preliminary data.</text>
</comment>
<sequence>MVNESPAISATKVWVEQVIVKLNFCPFAKKEVLNQSIRYCDIAQPSTQVELTSVLHQEIIYLNENRQTETTLIIVSKGLESFFDYLDVLDKFEDWIDDNQYRGIYQIASFHPDYCFEDEHYDAPSNYTNRSPYPVFHLLREDSLEKAIASYKHPELIPQNNINKANDMGSSALKELLKRCFQSPQC</sequence>
<dbReference type="Pfam" id="PF07209">
    <property type="entry name" value="DUF1415"/>
    <property type="match status" value="1"/>
</dbReference>
<evidence type="ECO:0000313" key="1">
    <source>
        <dbReference type="EMBL" id="GAA0856097.1"/>
    </source>
</evidence>
<reference evidence="1 2" key="1">
    <citation type="journal article" date="2019" name="Int. J. Syst. Evol. Microbiol.">
        <title>The Global Catalogue of Microorganisms (GCM) 10K type strain sequencing project: providing services to taxonomists for standard genome sequencing and annotation.</title>
        <authorList>
            <consortium name="The Broad Institute Genomics Platform"/>
            <consortium name="The Broad Institute Genome Sequencing Center for Infectious Disease"/>
            <person name="Wu L."/>
            <person name="Ma J."/>
        </authorList>
    </citation>
    <scope>NUCLEOTIDE SEQUENCE [LARGE SCALE GENOMIC DNA]</scope>
    <source>
        <strain evidence="1 2">JCM 15896</strain>
    </source>
</reference>